<reference evidence="3 4" key="1">
    <citation type="submission" date="2018-10" db="EMBL/GenBank/DDBJ databases">
        <title>Butyricimonas faecalis sp. nov., isolated from human faeces and emended description of the genus Butyricimonas.</title>
        <authorList>
            <person name="Le Roy T."/>
            <person name="Van der Smissen P."/>
            <person name="Paquot A."/>
            <person name="Delzenne N."/>
            <person name="Muccioli G."/>
            <person name="Collet J.-F."/>
            <person name="Cani P.D."/>
        </authorList>
    </citation>
    <scope>NUCLEOTIDE SEQUENCE [LARGE SCALE GENOMIC DNA]</scope>
    <source>
        <strain evidence="3 4">H184</strain>
    </source>
</reference>
<feature type="transmembrane region" description="Helical" evidence="1">
    <location>
        <begin position="301"/>
        <end position="319"/>
    </location>
</feature>
<feature type="transmembrane region" description="Helical" evidence="1">
    <location>
        <begin position="88"/>
        <end position="109"/>
    </location>
</feature>
<dbReference type="GO" id="GO:0016747">
    <property type="term" value="F:acyltransferase activity, transferring groups other than amino-acyl groups"/>
    <property type="evidence" value="ECO:0007669"/>
    <property type="project" value="InterPro"/>
</dbReference>
<dbReference type="Pfam" id="PF01757">
    <property type="entry name" value="Acyl_transf_3"/>
    <property type="match status" value="1"/>
</dbReference>
<proteinExistence type="predicted"/>
<feature type="transmembrane region" description="Helical" evidence="1">
    <location>
        <begin position="178"/>
        <end position="199"/>
    </location>
</feature>
<accession>A0A3S9VTP8</accession>
<feature type="transmembrane region" description="Helical" evidence="1">
    <location>
        <begin position="273"/>
        <end position="294"/>
    </location>
</feature>
<evidence type="ECO:0000313" key="4">
    <source>
        <dbReference type="Proteomes" id="UP000270673"/>
    </source>
</evidence>
<organism evidence="3 4">
    <name type="scientific">Butyricimonas faecalis</name>
    <dbReference type="NCBI Taxonomy" id="2093856"/>
    <lineage>
        <taxon>Bacteria</taxon>
        <taxon>Pseudomonadati</taxon>
        <taxon>Bacteroidota</taxon>
        <taxon>Bacteroidia</taxon>
        <taxon>Bacteroidales</taxon>
        <taxon>Odoribacteraceae</taxon>
        <taxon>Butyricimonas</taxon>
    </lineage>
</organism>
<dbReference type="Proteomes" id="UP000270673">
    <property type="component" value="Chromosome"/>
</dbReference>
<dbReference type="RefSeq" id="WP_106480632.1">
    <property type="nucleotide sequence ID" value="NZ_CP032819.1"/>
</dbReference>
<keyword evidence="1" id="KW-1133">Transmembrane helix</keyword>
<gene>
    <name evidence="3" type="ORF">D8S85_10360</name>
</gene>
<feature type="transmembrane region" description="Helical" evidence="1">
    <location>
        <begin position="205"/>
        <end position="221"/>
    </location>
</feature>
<evidence type="ECO:0000313" key="3">
    <source>
        <dbReference type="EMBL" id="AZS29912.1"/>
    </source>
</evidence>
<dbReference type="InterPro" id="IPR002656">
    <property type="entry name" value="Acyl_transf_3_dom"/>
</dbReference>
<feature type="transmembrane region" description="Helical" evidence="1">
    <location>
        <begin position="129"/>
        <end position="149"/>
    </location>
</feature>
<feature type="transmembrane region" description="Helical" evidence="1">
    <location>
        <begin position="43"/>
        <end position="67"/>
    </location>
</feature>
<evidence type="ECO:0000259" key="2">
    <source>
        <dbReference type="Pfam" id="PF01757"/>
    </source>
</evidence>
<feature type="transmembrane region" description="Helical" evidence="1">
    <location>
        <begin position="339"/>
        <end position="361"/>
    </location>
</feature>
<keyword evidence="1" id="KW-0812">Transmembrane</keyword>
<feature type="transmembrane region" description="Helical" evidence="1">
    <location>
        <begin position="233"/>
        <end position="253"/>
    </location>
</feature>
<protein>
    <recommendedName>
        <fullName evidence="2">Acyltransferase 3 domain-containing protein</fullName>
    </recommendedName>
</protein>
<name>A0A3S9VTP8_9BACT</name>
<sequence>MGKYLLDAVVIRPLIIGIVVIYHAFIIYNGGWEEPVGFQSIKWYGWIAKFFDTFQMPAIIFVSGYIYGYQQLTLGRFDSLKDIMIKKFKRLVLPSVFFSLIYFFMFYRWEDYTFLSSVLKILSGVGHLWFLPMLFWCFVVGKILVNMCFKRLPSQLNQNELGTLNSKCGLEVVISKDVYVWMSFLFLLMISLFPCPLPLGLGSATRYMVFFWGGFLVWKYRDWIIEKTCDLKYVVLIVSCFLFLFLLSNYFFISVSEDQNLIGRLIKYVVNRIVILPVSISGVCAIYLLTNYVIDKCRVRPASWVVNAGAICFGVYIYQQFVLEVLYYKTSLPQLVGPYWLPWIACVVTFVLSIMFSQLTLKTRLGRYLIG</sequence>
<feature type="transmembrane region" description="Helical" evidence="1">
    <location>
        <begin position="9"/>
        <end position="31"/>
    </location>
</feature>
<keyword evidence="4" id="KW-1185">Reference proteome</keyword>
<evidence type="ECO:0000256" key="1">
    <source>
        <dbReference type="SAM" id="Phobius"/>
    </source>
</evidence>
<dbReference type="AlphaFoldDB" id="A0A3S9VTP8"/>
<dbReference type="EMBL" id="CP032819">
    <property type="protein sequence ID" value="AZS29912.1"/>
    <property type="molecule type" value="Genomic_DNA"/>
</dbReference>
<feature type="domain" description="Acyltransferase 3" evidence="2">
    <location>
        <begin position="13"/>
        <end position="356"/>
    </location>
</feature>
<dbReference type="OrthoDB" id="9816048at2"/>
<keyword evidence="1" id="KW-0472">Membrane</keyword>
<dbReference type="KEGG" id="buy:D8S85_10360"/>